<dbReference type="Proteomes" id="UP000218811">
    <property type="component" value="Unassembled WGS sequence"/>
</dbReference>
<sequence>MCLAQGKRIAAHICKRGLFWKVGRHRDSPGKHSLSFTTAAEDDASVRSTPRAFPAHVARGAHTCREMACAVSRQQEIYGNPRRYTHVESGVAEKHARAESAEGRQNPGIAAIAPNARRGKAGLSSIVLCLCLCSSPRDIATRLTRRRMTAELTAKGVEPRWFSRMMPTPGVSHASHGAGRVAVLVERAVDPRNRAAPAALRCNVHEDI</sequence>
<dbReference type="AlphaFoldDB" id="A0A2H3JP02"/>
<keyword evidence="2" id="KW-1185">Reference proteome</keyword>
<organism evidence="1 2">
    <name type="scientific">Wolfiporia cocos (strain MD-104)</name>
    <name type="common">Brown rot fungus</name>
    <dbReference type="NCBI Taxonomy" id="742152"/>
    <lineage>
        <taxon>Eukaryota</taxon>
        <taxon>Fungi</taxon>
        <taxon>Dikarya</taxon>
        <taxon>Basidiomycota</taxon>
        <taxon>Agaricomycotina</taxon>
        <taxon>Agaricomycetes</taxon>
        <taxon>Polyporales</taxon>
        <taxon>Phaeolaceae</taxon>
        <taxon>Wolfiporia</taxon>
    </lineage>
</organism>
<protein>
    <submittedName>
        <fullName evidence="1">Uncharacterized protein</fullName>
    </submittedName>
</protein>
<accession>A0A2H3JP02</accession>
<dbReference type="EMBL" id="KB467942">
    <property type="protein sequence ID" value="PCH38364.1"/>
    <property type="molecule type" value="Genomic_DNA"/>
</dbReference>
<name>A0A2H3JP02_WOLCO</name>
<reference evidence="1 2" key="1">
    <citation type="journal article" date="2012" name="Science">
        <title>The Paleozoic origin of enzymatic lignin decomposition reconstructed from 31 fungal genomes.</title>
        <authorList>
            <person name="Floudas D."/>
            <person name="Binder M."/>
            <person name="Riley R."/>
            <person name="Barry K."/>
            <person name="Blanchette R.A."/>
            <person name="Henrissat B."/>
            <person name="Martinez A.T."/>
            <person name="Otillar R."/>
            <person name="Spatafora J.W."/>
            <person name="Yadav J.S."/>
            <person name="Aerts A."/>
            <person name="Benoit I."/>
            <person name="Boyd A."/>
            <person name="Carlson A."/>
            <person name="Copeland A."/>
            <person name="Coutinho P.M."/>
            <person name="de Vries R.P."/>
            <person name="Ferreira P."/>
            <person name="Findley K."/>
            <person name="Foster B."/>
            <person name="Gaskell J."/>
            <person name="Glotzer D."/>
            <person name="Gorecki P."/>
            <person name="Heitman J."/>
            <person name="Hesse C."/>
            <person name="Hori C."/>
            <person name="Igarashi K."/>
            <person name="Jurgens J.A."/>
            <person name="Kallen N."/>
            <person name="Kersten P."/>
            <person name="Kohler A."/>
            <person name="Kuees U."/>
            <person name="Kumar T.K.A."/>
            <person name="Kuo A."/>
            <person name="LaButti K."/>
            <person name="Larrondo L.F."/>
            <person name="Lindquist E."/>
            <person name="Ling A."/>
            <person name="Lombard V."/>
            <person name="Lucas S."/>
            <person name="Lundell T."/>
            <person name="Martin R."/>
            <person name="McLaughlin D.J."/>
            <person name="Morgenstern I."/>
            <person name="Morin E."/>
            <person name="Murat C."/>
            <person name="Nagy L.G."/>
            <person name="Nolan M."/>
            <person name="Ohm R.A."/>
            <person name="Patyshakuliyeva A."/>
            <person name="Rokas A."/>
            <person name="Ruiz-Duenas F.J."/>
            <person name="Sabat G."/>
            <person name="Salamov A."/>
            <person name="Samejima M."/>
            <person name="Schmutz J."/>
            <person name="Slot J.C."/>
            <person name="St John F."/>
            <person name="Stenlid J."/>
            <person name="Sun H."/>
            <person name="Sun S."/>
            <person name="Syed K."/>
            <person name="Tsang A."/>
            <person name="Wiebenga A."/>
            <person name="Young D."/>
            <person name="Pisabarro A."/>
            <person name="Eastwood D.C."/>
            <person name="Martin F."/>
            <person name="Cullen D."/>
            <person name="Grigoriev I.V."/>
            <person name="Hibbett D.S."/>
        </authorList>
    </citation>
    <scope>NUCLEOTIDE SEQUENCE [LARGE SCALE GENOMIC DNA]</scope>
    <source>
        <strain evidence="1 2">MD-104</strain>
    </source>
</reference>
<proteinExistence type="predicted"/>
<gene>
    <name evidence="1" type="ORF">WOLCODRAFT_149303</name>
</gene>
<evidence type="ECO:0000313" key="1">
    <source>
        <dbReference type="EMBL" id="PCH38364.1"/>
    </source>
</evidence>
<evidence type="ECO:0000313" key="2">
    <source>
        <dbReference type="Proteomes" id="UP000218811"/>
    </source>
</evidence>